<comment type="caution">
    <text evidence="10">The sequence shown here is derived from an EMBL/GenBank/DDBJ whole genome shotgun (WGS) entry which is preliminary data.</text>
</comment>
<dbReference type="InterPro" id="IPR016102">
    <property type="entry name" value="Succinyl-CoA_synth-like"/>
</dbReference>
<keyword evidence="7 8" id="KW-0460">Magnesium</keyword>
<feature type="binding site" evidence="8">
    <location>
        <position position="264"/>
    </location>
    <ligand>
        <name>substrate</name>
        <note>ligand shared with subunit alpha</note>
    </ligand>
</feature>
<comment type="catalytic activity">
    <reaction evidence="8">
        <text>succinate + ATP + CoA = succinyl-CoA + ADP + phosphate</text>
        <dbReference type="Rhea" id="RHEA:17661"/>
        <dbReference type="ChEBI" id="CHEBI:30031"/>
        <dbReference type="ChEBI" id="CHEBI:30616"/>
        <dbReference type="ChEBI" id="CHEBI:43474"/>
        <dbReference type="ChEBI" id="CHEBI:57287"/>
        <dbReference type="ChEBI" id="CHEBI:57292"/>
        <dbReference type="ChEBI" id="CHEBI:456216"/>
        <dbReference type="EC" id="6.2.1.5"/>
    </reaction>
</comment>
<keyword evidence="5 8" id="KW-0547">Nucleotide-binding</keyword>
<dbReference type="PROSITE" id="PS01217">
    <property type="entry name" value="SUCCINYL_COA_LIG_3"/>
    <property type="match status" value="1"/>
</dbReference>
<dbReference type="FunFam" id="3.30.1490.20:FF:000002">
    <property type="entry name" value="Succinate--CoA ligase [ADP-forming] subunit beta"/>
    <property type="match status" value="1"/>
</dbReference>
<comment type="similarity">
    <text evidence="1 8">Belongs to the succinate/malate CoA ligase beta subunit family.</text>
</comment>
<evidence type="ECO:0000256" key="8">
    <source>
        <dbReference type="HAMAP-Rule" id="MF_00558"/>
    </source>
</evidence>
<dbReference type="FunFam" id="3.40.50.261:FF:000001">
    <property type="entry name" value="Succinate--CoA ligase [ADP-forming] subunit beta"/>
    <property type="match status" value="1"/>
</dbReference>
<dbReference type="NCBIfam" id="TIGR01016">
    <property type="entry name" value="sucCoAbeta"/>
    <property type="match status" value="1"/>
</dbReference>
<feature type="binding site" evidence="8">
    <location>
        <position position="99"/>
    </location>
    <ligand>
        <name>ATP</name>
        <dbReference type="ChEBI" id="CHEBI:30616"/>
    </ligand>
</feature>
<comment type="cofactor">
    <cofactor evidence="8">
        <name>Mg(2+)</name>
        <dbReference type="ChEBI" id="CHEBI:18420"/>
    </cofactor>
    <text evidence="8">Binds 1 Mg(2+) ion per subunit.</text>
</comment>
<sequence>MKIHEYQGKEILKKYGVAVPRGIPCFSVDEAVKAAETLGGPVWVVKAQIHAGGRGKGGGVKLARSVDEVRKLSGEILGMQLVTHQTGPEGQKVRRLLIEEGADIKKELYVGLVVDRVTQRVALMASSEGGMDIEEVAERTPELLHKVFIDPANGLTDAECDGIATRIGIPAGSLPQARTVLHGLYKAFWDTDASLAEINPLILTGDGKVVALDAKLNFDANALFRHPEIVELRDLDEEDPAEIEASKFDLAYIQLDGNIGCLVNGAGLAMATMDTIKLFGGEPANFLDVGGGATTEKVTEAFKIMLRNPNLKAILVNIFGGIMRCDVIAEGVIAASKAVGLKVPLVVRMKGTNEQQGKKMLAESGLPIIAADTMAEAAQKVVAAAAGK</sequence>
<dbReference type="Pfam" id="PF00549">
    <property type="entry name" value="Ligase_CoA"/>
    <property type="match status" value="1"/>
</dbReference>
<evidence type="ECO:0000259" key="9">
    <source>
        <dbReference type="PROSITE" id="PS50975"/>
    </source>
</evidence>
<organism evidence="10 11">
    <name type="scientific">Zeimonas arvi</name>
    <dbReference type="NCBI Taxonomy" id="2498847"/>
    <lineage>
        <taxon>Bacteria</taxon>
        <taxon>Pseudomonadati</taxon>
        <taxon>Pseudomonadota</taxon>
        <taxon>Betaproteobacteria</taxon>
        <taxon>Burkholderiales</taxon>
        <taxon>Burkholderiaceae</taxon>
        <taxon>Zeimonas</taxon>
    </lineage>
</organism>
<evidence type="ECO:0000256" key="4">
    <source>
        <dbReference type="ARBA" id="ARBA00022723"/>
    </source>
</evidence>
<dbReference type="NCBIfam" id="NF001913">
    <property type="entry name" value="PRK00696.1"/>
    <property type="match status" value="1"/>
</dbReference>
<comment type="function">
    <text evidence="8">Succinyl-CoA synthetase functions in the citric acid cycle (TCA), coupling the hydrolysis of succinyl-CoA to the synthesis of either ATP or GTP and thus represents the only step of substrate-level phosphorylation in the TCA. The beta subunit provides nucleotide specificity of the enzyme and binds the substrate succinate, while the binding sites for coenzyme A and phosphate are found in the alpha subunit.</text>
</comment>
<dbReference type="PANTHER" id="PTHR11815:SF10">
    <property type="entry name" value="SUCCINATE--COA LIGASE [GDP-FORMING] SUBUNIT BETA, MITOCHONDRIAL"/>
    <property type="match status" value="1"/>
</dbReference>
<dbReference type="SUPFAM" id="SSF52210">
    <property type="entry name" value="Succinyl-CoA synthetase domains"/>
    <property type="match status" value="1"/>
</dbReference>
<comment type="catalytic activity">
    <reaction evidence="8">
        <text>GTP + succinate + CoA = succinyl-CoA + GDP + phosphate</text>
        <dbReference type="Rhea" id="RHEA:22120"/>
        <dbReference type="ChEBI" id="CHEBI:30031"/>
        <dbReference type="ChEBI" id="CHEBI:37565"/>
        <dbReference type="ChEBI" id="CHEBI:43474"/>
        <dbReference type="ChEBI" id="CHEBI:57287"/>
        <dbReference type="ChEBI" id="CHEBI:57292"/>
        <dbReference type="ChEBI" id="CHEBI:58189"/>
    </reaction>
</comment>
<keyword evidence="3 8" id="KW-0436">Ligase</keyword>
<accession>A0A5C8NZ64</accession>
<dbReference type="GO" id="GO:0004775">
    <property type="term" value="F:succinate-CoA ligase (ADP-forming) activity"/>
    <property type="evidence" value="ECO:0007669"/>
    <property type="project" value="UniProtKB-UniRule"/>
</dbReference>
<feature type="binding site" evidence="8">
    <location>
        <begin position="53"/>
        <end position="55"/>
    </location>
    <ligand>
        <name>ATP</name>
        <dbReference type="ChEBI" id="CHEBI:30616"/>
    </ligand>
</feature>
<evidence type="ECO:0000256" key="7">
    <source>
        <dbReference type="ARBA" id="ARBA00022842"/>
    </source>
</evidence>
<feature type="binding site" evidence="8">
    <location>
        <position position="199"/>
    </location>
    <ligand>
        <name>Mg(2+)</name>
        <dbReference type="ChEBI" id="CHEBI:18420"/>
    </ligand>
</feature>
<protein>
    <recommendedName>
        <fullName evidence="8">Succinate--CoA ligase [ADP-forming] subunit beta</fullName>
        <ecNumber evidence="8">6.2.1.5</ecNumber>
    </recommendedName>
    <alternativeName>
        <fullName evidence="8">Succinyl-CoA synthetase subunit beta</fullName>
        <shortName evidence="8">SCS-beta</shortName>
    </alternativeName>
</protein>
<dbReference type="SUPFAM" id="SSF56059">
    <property type="entry name" value="Glutathione synthetase ATP-binding domain-like"/>
    <property type="match status" value="1"/>
</dbReference>
<dbReference type="Gene3D" id="3.30.1490.20">
    <property type="entry name" value="ATP-grasp fold, A domain"/>
    <property type="match status" value="1"/>
</dbReference>
<evidence type="ECO:0000256" key="2">
    <source>
        <dbReference type="ARBA" id="ARBA00022532"/>
    </source>
</evidence>
<dbReference type="Gene3D" id="3.40.50.261">
    <property type="entry name" value="Succinyl-CoA synthetase domains"/>
    <property type="match status" value="1"/>
</dbReference>
<keyword evidence="4 8" id="KW-0479">Metal-binding</keyword>
<dbReference type="InterPro" id="IPR011761">
    <property type="entry name" value="ATP-grasp"/>
</dbReference>
<keyword evidence="6 8" id="KW-0067">ATP-binding</keyword>
<dbReference type="UniPathway" id="UPA00223">
    <property type="reaction ID" value="UER00999"/>
</dbReference>
<dbReference type="Pfam" id="PF08442">
    <property type="entry name" value="ATP-grasp_2"/>
    <property type="match status" value="1"/>
</dbReference>
<dbReference type="InterPro" id="IPR005809">
    <property type="entry name" value="Succ_CoA_ligase-like_bsu"/>
</dbReference>
<dbReference type="RefSeq" id="WP_147704294.1">
    <property type="nucleotide sequence ID" value="NZ_VDUY01000003.1"/>
</dbReference>
<comment type="subunit">
    <text evidence="8">Heterotetramer of two alpha and two beta subunits.</text>
</comment>
<dbReference type="GO" id="GO:0004776">
    <property type="term" value="F:succinate-CoA ligase (GDP-forming) activity"/>
    <property type="evidence" value="ECO:0007669"/>
    <property type="project" value="RHEA"/>
</dbReference>
<dbReference type="InterPro" id="IPR017866">
    <property type="entry name" value="Succ-CoA_synthase_bsu_CS"/>
</dbReference>
<evidence type="ECO:0000313" key="11">
    <source>
        <dbReference type="Proteomes" id="UP000321548"/>
    </source>
</evidence>
<feature type="binding site" evidence="8">
    <location>
        <position position="46"/>
    </location>
    <ligand>
        <name>ATP</name>
        <dbReference type="ChEBI" id="CHEBI:30616"/>
    </ligand>
</feature>
<reference evidence="10 11" key="1">
    <citation type="submission" date="2019-06" db="EMBL/GenBank/DDBJ databases">
        <title>Quisquiliibacterium sp. nov., isolated from a maize field.</title>
        <authorList>
            <person name="Lin S.-Y."/>
            <person name="Tsai C.-F."/>
            <person name="Young C.-C."/>
        </authorList>
    </citation>
    <scope>NUCLEOTIDE SEQUENCE [LARGE SCALE GENOMIC DNA]</scope>
    <source>
        <strain evidence="10 11">CC-CFT501</strain>
    </source>
</reference>
<feature type="domain" description="ATP-grasp" evidence="9">
    <location>
        <begin position="9"/>
        <end position="231"/>
    </location>
</feature>
<proteinExistence type="inferred from homology"/>
<evidence type="ECO:0000256" key="1">
    <source>
        <dbReference type="ARBA" id="ARBA00009182"/>
    </source>
</evidence>
<dbReference type="GO" id="GO:0005829">
    <property type="term" value="C:cytosol"/>
    <property type="evidence" value="ECO:0007669"/>
    <property type="project" value="TreeGrafter"/>
</dbReference>
<dbReference type="Proteomes" id="UP000321548">
    <property type="component" value="Unassembled WGS sequence"/>
</dbReference>
<dbReference type="Gene3D" id="3.30.470.20">
    <property type="entry name" value="ATP-grasp fold, B domain"/>
    <property type="match status" value="1"/>
</dbReference>
<dbReference type="AlphaFoldDB" id="A0A5C8NZ64"/>
<dbReference type="FunFam" id="3.30.470.20:FF:000002">
    <property type="entry name" value="Succinate--CoA ligase [ADP-forming] subunit beta"/>
    <property type="match status" value="1"/>
</dbReference>
<dbReference type="PROSITE" id="PS50975">
    <property type="entry name" value="ATP_GRASP"/>
    <property type="match status" value="1"/>
</dbReference>
<dbReference type="OrthoDB" id="9802602at2"/>
<dbReference type="GO" id="GO:0000287">
    <property type="term" value="F:magnesium ion binding"/>
    <property type="evidence" value="ECO:0007669"/>
    <property type="project" value="UniProtKB-UniRule"/>
</dbReference>
<dbReference type="InterPro" id="IPR005811">
    <property type="entry name" value="SUCC_ACL_C"/>
</dbReference>
<keyword evidence="2 8" id="KW-0816">Tricarboxylic acid cycle</keyword>
<dbReference type="EMBL" id="VDUY01000003">
    <property type="protein sequence ID" value="TXL66382.1"/>
    <property type="molecule type" value="Genomic_DNA"/>
</dbReference>
<evidence type="ECO:0000256" key="5">
    <source>
        <dbReference type="ARBA" id="ARBA00022741"/>
    </source>
</evidence>
<dbReference type="InterPro" id="IPR013815">
    <property type="entry name" value="ATP_grasp_subdomain_1"/>
</dbReference>
<dbReference type="GO" id="GO:0005524">
    <property type="term" value="F:ATP binding"/>
    <property type="evidence" value="ECO:0007669"/>
    <property type="project" value="UniProtKB-UniRule"/>
</dbReference>
<evidence type="ECO:0000313" key="10">
    <source>
        <dbReference type="EMBL" id="TXL66382.1"/>
    </source>
</evidence>
<dbReference type="GO" id="GO:0006104">
    <property type="term" value="P:succinyl-CoA metabolic process"/>
    <property type="evidence" value="ECO:0007669"/>
    <property type="project" value="TreeGrafter"/>
</dbReference>
<dbReference type="EC" id="6.2.1.5" evidence="8"/>
<feature type="binding site" evidence="8">
    <location>
        <position position="102"/>
    </location>
    <ligand>
        <name>ATP</name>
        <dbReference type="ChEBI" id="CHEBI:30616"/>
    </ligand>
</feature>
<name>A0A5C8NZ64_9BURK</name>
<dbReference type="HAMAP" id="MF_00558">
    <property type="entry name" value="Succ_CoA_beta"/>
    <property type="match status" value="1"/>
</dbReference>
<feature type="binding site" evidence="8">
    <location>
        <position position="107"/>
    </location>
    <ligand>
        <name>ATP</name>
        <dbReference type="ChEBI" id="CHEBI:30616"/>
    </ligand>
</feature>
<feature type="binding site" evidence="8">
    <location>
        <position position="213"/>
    </location>
    <ligand>
        <name>Mg(2+)</name>
        <dbReference type="ChEBI" id="CHEBI:18420"/>
    </ligand>
</feature>
<evidence type="ECO:0000256" key="6">
    <source>
        <dbReference type="ARBA" id="ARBA00022840"/>
    </source>
</evidence>
<dbReference type="PIRSF" id="PIRSF001554">
    <property type="entry name" value="SucCS_beta"/>
    <property type="match status" value="1"/>
</dbReference>
<comment type="pathway">
    <text evidence="8">Carbohydrate metabolism; tricarboxylic acid cycle; succinate from succinyl-CoA (ligase route): step 1/1.</text>
</comment>
<evidence type="ECO:0000256" key="3">
    <source>
        <dbReference type="ARBA" id="ARBA00022598"/>
    </source>
</evidence>
<dbReference type="GO" id="GO:0006099">
    <property type="term" value="P:tricarboxylic acid cycle"/>
    <property type="evidence" value="ECO:0007669"/>
    <property type="project" value="UniProtKB-UniRule"/>
</dbReference>
<dbReference type="PANTHER" id="PTHR11815">
    <property type="entry name" value="SUCCINYL-COA SYNTHETASE BETA CHAIN"/>
    <property type="match status" value="1"/>
</dbReference>
<gene>
    <name evidence="8 10" type="primary">sucC</name>
    <name evidence="10" type="ORF">FHP08_10000</name>
</gene>
<feature type="binding site" evidence="8">
    <location>
        <begin position="321"/>
        <end position="323"/>
    </location>
    <ligand>
        <name>substrate</name>
        <note>ligand shared with subunit alpha</note>
    </ligand>
</feature>
<keyword evidence="11" id="KW-1185">Reference proteome</keyword>
<dbReference type="InterPro" id="IPR013650">
    <property type="entry name" value="ATP-grasp_succ-CoA_synth-type"/>
</dbReference>
<dbReference type="GO" id="GO:0042709">
    <property type="term" value="C:succinate-CoA ligase complex"/>
    <property type="evidence" value="ECO:0007669"/>
    <property type="project" value="UniProtKB-ARBA"/>
</dbReference>